<organism evidence="2 3">
    <name type="scientific">Streptomyces phaeofaciens</name>
    <dbReference type="NCBI Taxonomy" id="68254"/>
    <lineage>
        <taxon>Bacteria</taxon>
        <taxon>Bacillati</taxon>
        <taxon>Actinomycetota</taxon>
        <taxon>Actinomycetes</taxon>
        <taxon>Kitasatosporales</taxon>
        <taxon>Streptomycetaceae</taxon>
        <taxon>Streptomyces</taxon>
    </lineage>
</organism>
<dbReference type="Proteomes" id="UP000646776">
    <property type="component" value="Unassembled WGS sequence"/>
</dbReference>
<comment type="caution">
    <text evidence="2">The sequence shown here is derived from an EMBL/GenBank/DDBJ whole genome shotgun (WGS) entry which is preliminary data.</text>
</comment>
<proteinExistence type="predicted"/>
<evidence type="ECO:0000313" key="3">
    <source>
        <dbReference type="Proteomes" id="UP000646776"/>
    </source>
</evidence>
<evidence type="ECO:0000256" key="1">
    <source>
        <dbReference type="SAM" id="MobiDB-lite"/>
    </source>
</evidence>
<gene>
    <name evidence="2" type="ORF">GCM10010226_29450</name>
</gene>
<reference evidence="2" key="1">
    <citation type="journal article" date="2014" name="Int. J. Syst. Evol. Microbiol.">
        <title>Complete genome sequence of Corynebacterium casei LMG S-19264T (=DSM 44701T), isolated from a smear-ripened cheese.</title>
        <authorList>
            <consortium name="US DOE Joint Genome Institute (JGI-PGF)"/>
            <person name="Walter F."/>
            <person name="Albersmeier A."/>
            <person name="Kalinowski J."/>
            <person name="Ruckert C."/>
        </authorList>
    </citation>
    <scope>NUCLEOTIDE SEQUENCE</scope>
    <source>
        <strain evidence="2">JCM 4125</strain>
    </source>
</reference>
<keyword evidence="3" id="KW-1185">Reference proteome</keyword>
<sequence length="110" mass="11722">MPSAICGPWSGSRYAGTPERWTEPAAGCLLPAARRVRERVGGGSRPGPVVRGDNATTRDMMTWAERFGLHGKAKIPRRALPAEMPGTPPKAFSGALSTCLPLVTPLDDPR</sequence>
<evidence type="ECO:0000313" key="2">
    <source>
        <dbReference type="EMBL" id="GGT50479.1"/>
    </source>
</evidence>
<dbReference type="AlphaFoldDB" id="A0A918HBD7"/>
<dbReference type="EMBL" id="BMSA01000007">
    <property type="protein sequence ID" value="GGT50479.1"/>
    <property type="molecule type" value="Genomic_DNA"/>
</dbReference>
<accession>A0A918HBD7</accession>
<feature type="region of interest" description="Disordered" evidence="1">
    <location>
        <begin position="38"/>
        <end position="57"/>
    </location>
</feature>
<reference evidence="2" key="2">
    <citation type="submission" date="2020-09" db="EMBL/GenBank/DDBJ databases">
        <authorList>
            <person name="Sun Q."/>
            <person name="Ohkuma M."/>
        </authorList>
    </citation>
    <scope>NUCLEOTIDE SEQUENCE</scope>
    <source>
        <strain evidence="2">JCM 4125</strain>
    </source>
</reference>
<name>A0A918HBD7_9ACTN</name>
<protein>
    <submittedName>
        <fullName evidence="2">Uncharacterized protein</fullName>
    </submittedName>
</protein>